<reference evidence="3" key="1">
    <citation type="submission" date="2020-12" db="EMBL/GenBank/DDBJ databases">
        <title>Oil enriched cultivation method for isolating marine PHA-producing bacteria.</title>
        <authorList>
            <person name="Zheng W."/>
            <person name="Yu S."/>
            <person name="Huang Y."/>
        </authorList>
    </citation>
    <scope>NUCLEOTIDE SEQUENCE</scope>
    <source>
        <strain evidence="3">SY-2-3</strain>
    </source>
</reference>
<evidence type="ECO:0000313" key="4">
    <source>
        <dbReference type="Proteomes" id="UP000664405"/>
    </source>
</evidence>
<keyword evidence="2" id="KW-0479">Metal-binding</keyword>
<dbReference type="EMBL" id="JAEKJW010000002">
    <property type="protein sequence ID" value="MBN8196829.1"/>
    <property type="molecule type" value="Genomic_DNA"/>
</dbReference>
<accession>A0A8I1M8B3</accession>
<dbReference type="PANTHER" id="PTHR37302:SF3">
    <property type="entry name" value="DAMAGE-INDUCIBLE PROTEIN DINB"/>
    <property type="match status" value="1"/>
</dbReference>
<dbReference type="Gene3D" id="1.20.120.450">
    <property type="entry name" value="dinb family like domain"/>
    <property type="match status" value="1"/>
</dbReference>
<dbReference type="InterPro" id="IPR007837">
    <property type="entry name" value="DinB"/>
</dbReference>
<organism evidence="3 4">
    <name type="scientific">Thalassospira povalilytica</name>
    <dbReference type="NCBI Taxonomy" id="732237"/>
    <lineage>
        <taxon>Bacteria</taxon>
        <taxon>Pseudomonadati</taxon>
        <taxon>Pseudomonadota</taxon>
        <taxon>Alphaproteobacteria</taxon>
        <taxon>Rhodospirillales</taxon>
        <taxon>Thalassospiraceae</taxon>
        <taxon>Thalassospira</taxon>
    </lineage>
</organism>
<sequence length="182" mass="20390">MPGTSFFHQARNNAWSNHRLFGVCQKLTPRELNAKRTRFTPSILEALNQTLTVDSYYLNALLDGGHGQGDLYSGRMTPFSDIAGLAAAQRDADHKLMAFCDQLGEKDAMRDVELERCNNVVTHETVADILSHLFVYQTHQRGQVHILLATTTQSPPPMDDYHLEYDAPFPAIDFTLLRGKGA</sequence>
<comment type="caution">
    <text evidence="3">The sequence shown here is derived from an EMBL/GenBank/DDBJ whole genome shotgun (WGS) entry which is preliminary data.</text>
</comment>
<proteinExistence type="inferred from homology"/>
<evidence type="ECO:0000256" key="1">
    <source>
        <dbReference type="ARBA" id="ARBA00008635"/>
    </source>
</evidence>
<dbReference type="Proteomes" id="UP000664405">
    <property type="component" value="Unassembled WGS sequence"/>
</dbReference>
<dbReference type="PANTHER" id="PTHR37302">
    <property type="entry name" value="SLR1116 PROTEIN"/>
    <property type="match status" value="1"/>
</dbReference>
<evidence type="ECO:0000313" key="3">
    <source>
        <dbReference type="EMBL" id="MBN8196829.1"/>
    </source>
</evidence>
<dbReference type="InterPro" id="IPR034660">
    <property type="entry name" value="DinB/YfiT-like"/>
</dbReference>
<gene>
    <name evidence="3" type="ORF">JF547_10170</name>
</gene>
<evidence type="ECO:0008006" key="5">
    <source>
        <dbReference type="Google" id="ProtNLM"/>
    </source>
</evidence>
<dbReference type="RefSeq" id="WP_206927354.1">
    <property type="nucleotide sequence ID" value="NZ_JAEKJW010000002.1"/>
</dbReference>
<name>A0A8I1M8B3_9PROT</name>
<dbReference type="AlphaFoldDB" id="A0A8I1M8B3"/>
<evidence type="ECO:0000256" key="2">
    <source>
        <dbReference type="ARBA" id="ARBA00022723"/>
    </source>
</evidence>
<protein>
    <recommendedName>
        <fullName evidence="5">Damage-inducible protein DinB</fullName>
    </recommendedName>
</protein>
<comment type="similarity">
    <text evidence="1">Belongs to the DinB family.</text>
</comment>
<dbReference type="GO" id="GO:0046872">
    <property type="term" value="F:metal ion binding"/>
    <property type="evidence" value="ECO:0007669"/>
    <property type="project" value="UniProtKB-KW"/>
</dbReference>
<dbReference type="Pfam" id="PF05163">
    <property type="entry name" value="DinB"/>
    <property type="match status" value="1"/>
</dbReference>
<dbReference type="SUPFAM" id="SSF109854">
    <property type="entry name" value="DinB/YfiT-like putative metalloenzymes"/>
    <property type="match status" value="1"/>
</dbReference>